<accession>A0ACC3BE60</accession>
<keyword evidence="2" id="KW-1185">Reference proteome</keyword>
<comment type="caution">
    <text evidence="1">The sequence shown here is derived from an EMBL/GenBank/DDBJ whole genome shotgun (WGS) entry which is preliminary data.</text>
</comment>
<organism evidence="1 2">
    <name type="scientific">Aspergillus melleus</name>
    <dbReference type="NCBI Taxonomy" id="138277"/>
    <lineage>
        <taxon>Eukaryota</taxon>
        <taxon>Fungi</taxon>
        <taxon>Dikarya</taxon>
        <taxon>Ascomycota</taxon>
        <taxon>Pezizomycotina</taxon>
        <taxon>Eurotiomycetes</taxon>
        <taxon>Eurotiomycetidae</taxon>
        <taxon>Eurotiales</taxon>
        <taxon>Aspergillaceae</taxon>
        <taxon>Aspergillus</taxon>
        <taxon>Aspergillus subgen. Circumdati</taxon>
    </lineage>
</organism>
<name>A0ACC3BE60_9EURO</name>
<protein>
    <submittedName>
        <fullName evidence="1">Uncharacterized protein</fullName>
    </submittedName>
</protein>
<proteinExistence type="predicted"/>
<evidence type="ECO:0000313" key="1">
    <source>
        <dbReference type="EMBL" id="KAK1148870.1"/>
    </source>
</evidence>
<dbReference type="Proteomes" id="UP001177260">
    <property type="component" value="Unassembled WGS sequence"/>
</dbReference>
<reference evidence="1 2" key="1">
    <citation type="journal article" date="2023" name="ACS Omega">
        <title>Identification of the Neoaspergillic Acid Biosynthesis Gene Cluster by Establishing an In Vitro CRISPR-Ribonucleoprotein Genetic System in Aspergillus melleus.</title>
        <authorList>
            <person name="Yuan B."/>
            <person name="Grau M.F."/>
            <person name="Murata R.M."/>
            <person name="Torok T."/>
            <person name="Venkateswaran K."/>
            <person name="Stajich J.E."/>
            <person name="Wang C.C.C."/>
        </authorList>
    </citation>
    <scope>NUCLEOTIDE SEQUENCE [LARGE SCALE GENOMIC DNA]</scope>
    <source>
        <strain evidence="1 2">IMV 1140</strain>
    </source>
</reference>
<evidence type="ECO:0000313" key="2">
    <source>
        <dbReference type="Proteomes" id="UP001177260"/>
    </source>
</evidence>
<gene>
    <name evidence="1" type="ORF">N8T08_008755</name>
</gene>
<dbReference type="EMBL" id="JAOPJF010000006">
    <property type="protein sequence ID" value="KAK1148870.1"/>
    <property type="molecule type" value="Genomic_DNA"/>
</dbReference>
<sequence length="300" mass="33514">MSTTVNWSKYRSIGPMADLANGHGVITLEAYRSRVSLRCLPPPPATNTSYNPNRSRPSRQQPSLYLDLVLTMAITELALVRLKSPDDSTTRSGILAAIEAQAAYSTFPVYLLTQIEDPSYVYIVGGWASTAAHMQDWIASEANQRLLTALQDQVEVCWMIHVDIDPADWKRSPPSASASRPDAREPDERVPLDAPVLAIGRYFIADGRKEDFRRTFEATKIHLHQFAAPQAVRGGWRIEPQETTAGGATKEEFVLFSGWTEVRQHEDFGESAGFQEFGRIKEALEGVEINHARVWKRTDG</sequence>